<dbReference type="Gene3D" id="3.40.50.1820">
    <property type="entry name" value="alpha/beta hydrolase"/>
    <property type="match status" value="1"/>
</dbReference>
<accession>A0A1E8CHB1</accession>
<sequence length="315" mass="34192">MFARFRDDSFYSPGSVVTPGVDAPLNQSPSRTLTLSDGRLLSWCETGHRHGFPLIYFHSQTGSRLEAELLHDAALAADIRVIAVDRPGIGASSFKKMRGHSDFAPDIVELLGFLDIDRAGLMGWDGGAAFALAFSHAHPQQVAFVTLLAPVAGRQRKNRRSGLGVLAAAVKLFVQARHRLRGARIEQCMSRLRESLCYADRKQFDNPLVYRLLVRDAAEAVRQGGRGVAQDSMLSLDDWDFDAASITVPVDVWRGGADTLSAVCHARLLQNTLPNVALHSIAGQGHFFFAGSSAGSCHGSGADIFRHARSALRAF</sequence>
<protein>
    <recommendedName>
        <fullName evidence="1">AB hydrolase-1 domain-containing protein</fullName>
    </recommendedName>
</protein>
<keyword evidence="3" id="KW-1185">Reference proteome</keyword>
<dbReference type="InterPro" id="IPR000073">
    <property type="entry name" value="AB_hydrolase_1"/>
</dbReference>
<dbReference type="InterPro" id="IPR050471">
    <property type="entry name" value="AB_hydrolase"/>
</dbReference>
<organism evidence="2 3">
    <name type="scientific">Pseudohongiella acticola</name>
    <dbReference type="NCBI Taxonomy" id="1524254"/>
    <lineage>
        <taxon>Bacteria</taxon>
        <taxon>Pseudomonadati</taxon>
        <taxon>Pseudomonadota</taxon>
        <taxon>Gammaproteobacteria</taxon>
        <taxon>Pseudomonadales</taxon>
        <taxon>Pseudohongiellaceae</taxon>
        <taxon>Pseudohongiella</taxon>
    </lineage>
</organism>
<dbReference type="SUPFAM" id="SSF53474">
    <property type="entry name" value="alpha/beta-Hydrolases"/>
    <property type="match status" value="1"/>
</dbReference>
<dbReference type="AlphaFoldDB" id="A0A1E8CHB1"/>
<dbReference type="RefSeq" id="WP_070115448.1">
    <property type="nucleotide sequence ID" value="NZ_MASR01000001.1"/>
</dbReference>
<evidence type="ECO:0000313" key="2">
    <source>
        <dbReference type="EMBL" id="OFE11823.1"/>
    </source>
</evidence>
<proteinExistence type="predicted"/>
<reference evidence="3" key="1">
    <citation type="submission" date="2016-07" db="EMBL/GenBank/DDBJ databases">
        <authorList>
            <person name="Florea S."/>
            <person name="Webb J.S."/>
            <person name="Jaromczyk J."/>
            <person name="Schardl C.L."/>
        </authorList>
    </citation>
    <scope>NUCLEOTIDE SEQUENCE [LARGE SCALE GENOMIC DNA]</scope>
    <source>
        <strain evidence="3">KCTC 42131</strain>
    </source>
</reference>
<feature type="domain" description="AB hydrolase-1" evidence="1">
    <location>
        <begin position="54"/>
        <end position="289"/>
    </location>
</feature>
<evidence type="ECO:0000259" key="1">
    <source>
        <dbReference type="Pfam" id="PF00561"/>
    </source>
</evidence>
<name>A0A1E8CHB1_9GAMM</name>
<dbReference type="Proteomes" id="UP000175669">
    <property type="component" value="Unassembled WGS sequence"/>
</dbReference>
<dbReference type="PANTHER" id="PTHR43433:SF10">
    <property type="entry name" value="AB HYDROLASE-1 DOMAIN-CONTAINING PROTEIN"/>
    <property type="match status" value="1"/>
</dbReference>
<evidence type="ECO:0000313" key="3">
    <source>
        <dbReference type="Proteomes" id="UP000175669"/>
    </source>
</evidence>
<comment type="caution">
    <text evidence="2">The sequence shown here is derived from an EMBL/GenBank/DDBJ whole genome shotgun (WGS) entry which is preliminary data.</text>
</comment>
<dbReference type="EMBL" id="MASR01000001">
    <property type="protein sequence ID" value="OFE11823.1"/>
    <property type="molecule type" value="Genomic_DNA"/>
</dbReference>
<dbReference type="OrthoDB" id="9779853at2"/>
<gene>
    <name evidence="2" type="ORF">PHACT_00560</name>
</gene>
<dbReference type="STRING" id="1524254.PHACT_00560"/>
<dbReference type="InterPro" id="IPR029058">
    <property type="entry name" value="AB_hydrolase_fold"/>
</dbReference>
<dbReference type="Pfam" id="PF00561">
    <property type="entry name" value="Abhydrolase_1"/>
    <property type="match status" value="1"/>
</dbReference>
<dbReference type="PANTHER" id="PTHR43433">
    <property type="entry name" value="HYDROLASE, ALPHA/BETA FOLD FAMILY PROTEIN"/>
    <property type="match status" value="1"/>
</dbReference>